<dbReference type="GO" id="GO:0071821">
    <property type="term" value="C:FANCM-MHF complex"/>
    <property type="evidence" value="ECO:0007669"/>
    <property type="project" value="TreeGrafter"/>
</dbReference>
<dbReference type="EMBL" id="JARKHS020017609">
    <property type="protein sequence ID" value="KAK8772890.1"/>
    <property type="molecule type" value="Genomic_DNA"/>
</dbReference>
<feature type="compositionally biased region" description="Polar residues" evidence="9">
    <location>
        <begin position="1"/>
        <end position="12"/>
    </location>
</feature>
<dbReference type="GO" id="GO:0000712">
    <property type="term" value="P:resolution of meiotic recombination intermediates"/>
    <property type="evidence" value="ECO:0007669"/>
    <property type="project" value="TreeGrafter"/>
</dbReference>
<evidence type="ECO:0000256" key="9">
    <source>
        <dbReference type="SAM" id="MobiDB-lite"/>
    </source>
</evidence>
<dbReference type="GO" id="GO:0003677">
    <property type="term" value="F:DNA binding"/>
    <property type="evidence" value="ECO:0007669"/>
    <property type="project" value="UniProtKB-KW"/>
</dbReference>
<keyword evidence="7" id="KW-0539">Nucleus</keyword>
<comment type="subunit">
    <text evidence="8">Heterodimer with CENPX, sometimes called MHF; this interaction stabilizes both partners. MHF heterodimers can assemble to form tetrameric structures. MHF also coassemble with CENPT-CENPW heterodimers at centromeres to form the tetrameric CENP-T-W-S-X complex. Forms a discrete complex with FANCM and CENPX, called FANCM-MHF; this interaction, probably mediated by direct binding between CENPS and FANCM, leads to synergistic activation of double-stranded DNA binding and strongly stimulates FANCM-mediated DNA remodeling. Recruited by FANCM to the Fanconi anemia (FA) core complex, which consists of CENPS, CENPX, FANCA, FANCB, FANCC, FANCE, FANCF, FANCG, FANCL, FANCM, FAAP24 and FAAP100. The FA core complex associates with Bloom syndrome (BLM) complex, which consists of at least BLM, DNA topoisomerase 3-alpha (TOP3A), RMI1/BLAP75, RPA1/RPA70 and RPA2/RPA32. The super complex between FA and BLM is called BRAFT.</text>
</comment>
<evidence type="ECO:0000256" key="4">
    <source>
        <dbReference type="ARBA" id="ARBA00022763"/>
    </source>
</evidence>
<evidence type="ECO:0000256" key="8">
    <source>
        <dbReference type="ARBA" id="ARBA00047146"/>
    </source>
</evidence>
<keyword evidence="4" id="KW-0227">DNA damage</keyword>
<keyword evidence="5" id="KW-0238">DNA-binding</keyword>
<dbReference type="AlphaFoldDB" id="A0AAQ4EE04"/>
<keyword evidence="6" id="KW-0234">DNA repair</keyword>
<dbReference type="GO" id="GO:0043240">
    <property type="term" value="C:Fanconi anaemia nuclear complex"/>
    <property type="evidence" value="ECO:0007669"/>
    <property type="project" value="TreeGrafter"/>
</dbReference>
<evidence type="ECO:0000313" key="11">
    <source>
        <dbReference type="Proteomes" id="UP001321473"/>
    </source>
</evidence>
<dbReference type="Gene3D" id="6.10.130.30">
    <property type="match status" value="1"/>
</dbReference>
<evidence type="ECO:0000256" key="1">
    <source>
        <dbReference type="ARBA" id="ARBA00004123"/>
    </source>
</evidence>
<dbReference type="GO" id="GO:0031297">
    <property type="term" value="P:replication fork processing"/>
    <property type="evidence" value="ECO:0007669"/>
    <property type="project" value="TreeGrafter"/>
</dbReference>
<evidence type="ECO:0000256" key="2">
    <source>
        <dbReference type="ARBA" id="ARBA00009359"/>
    </source>
</evidence>
<dbReference type="CDD" id="cd22921">
    <property type="entry name" value="HFD_CENP-X"/>
    <property type="match status" value="1"/>
</dbReference>
<gene>
    <name evidence="10" type="ORF">V5799_012578</name>
</gene>
<comment type="caution">
    <text evidence="10">The sequence shown here is derived from an EMBL/GenBank/DDBJ whole genome shotgun (WGS) entry which is preliminary data.</text>
</comment>
<evidence type="ECO:0000256" key="6">
    <source>
        <dbReference type="ARBA" id="ARBA00023204"/>
    </source>
</evidence>
<dbReference type="InterPro" id="IPR018552">
    <property type="entry name" value="CENP-X"/>
</dbReference>
<dbReference type="Proteomes" id="UP001321473">
    <property type="component" value="Unassembled WGS sequence"/>
</dbReference>
<dbReference type="PANTHER" id="PTHR28680">
    <property type="entry name" value="CENTROMERE PROTEIN X"/>
    <property type="match status" value="1"/>
</dbReference>
<feature type="compositionally biased region" description="Basic and acidic residues" evidence="9">
    <location>
        <begin position="20"/>
        <end position="32"/>
    </location>
</feature>
<feature type="region of interest" description="Disordered" evidence="9">
    <location>
        <begin position="1"/>
        <end position="36"/>
    </location>
</feature>
<comment type="similarity">
    <text evidence="2">Belongs to the CENP-X/MHF2 family.</text>
</comment>
<comment type="subcellular location">
    <subcellularLocation>
        <location evidence="1">Nucleus</location>
    </subcellularLocation>
</comment>
<proteinExistence type="inferred from homology"/>
<protein>
    <recommendedName>
        <fullName evidence="3">Centromere protein X</fullName>
    </recommendedName>
</protein>
<dbReference type="GO" id="GO:0051382">
    <property type="term" value="P:kinetochore assembly"/>
    <property type="evidence" value="ECO:0007669"/>
    <property type="project" value="InterPro"/>
</dbReference>
<evidence type="ECO:0000256" key="3">
    <source>
        <dbReference type="ARBA" id="ARBA00016388"/>
    </source>
</evidence>
<dbReference type="GO" id="GO:0006281">
    <property type="term" value="P:DNA repair"/>
    <property type="evidence" value="ECO:0007669"/>
    <property type="project" value="UniProtKB-KW"/>
</dbReference>
<reference evidence="10 11" key="1">
    <citation type="journal article" date="2023" name="Arcadia Sci">
        <title>De novo assembly of a long-read Amblyomma americanum tick genome.</title>
        <authorList>
            <person name="Chou S."/>
            <person name="Poskanzer K.E."/>
            <person name="Rollins M."/>
            <person name="Thuy-Boun P.S."/>
        </authorList>
    </citation>
    <scope>NUCLEOTIDE SEQUENCE [LARGE SCALE GENOMIC DNA]</scope>
    <source>
        <strain evidence="10">F_SG_1</strain>
        <tissue evidence="10">Salivary glands</tissue>
    </source>
</reference>
<evidence type="ECO:0000256" key="5">
    <source>
        <dbReference type="ARBA" id="ARBA00023125"/>
    </source>
</evidence>
<keyword evidence="11" id="KW-1185">Reference proteome</keyword>
<evidence type="ECO:0000256" key="7">
    <source>
        <dbReference type="ARBA" id="ARBA00023242"/>
    </source>
</evidence>
<accession>A0AAQ4EE04</accession>
<dbReference type="PANTHER" id="PTHR28680:SF1">
    <property type="entry name" value="CENTROMERE PROTEIN X"/>
    <property type="match status" value="1"/>
</dbReference>
<evidence type="ECO:0000313" key="10">
    <source>
        <dbReference type="EMBL" id="KAK8772890.1"/>
    </source>
</evidence>
<dbReference type="Pfam" id="PF09415">
    <property type="entry name" value="CENP-X"/>
    <property type="match status" value="1"/>
</dbReference>
<organism evidence="10 11">
    <name type="scientific">Amblyomma americanum</name>
    <name type="common">Lone star tick</name>
    <dbReference type="NCBI Taxonomy" id="6943"/>
    <lineage>
        <taxon>Eukaryota</taxon>
        <taxon>Metazoa</taxon>
        <taxon>Ecdysozoa</taxon>
        <taxon>Arthropoda</taxon>
        <taxon>Chelicerata</taxon>
        <taxon>Arachnida</taxon>
        <taxon>Acari</taxon>
        <taxon>Parasitiformes</taxon>
        <taxon>Ixodida</taxon>
        <taxon>Ixodoidea</taxon>
        <taxon>Ixodidae</taxon>
        <taxon>Amblyomminae</taxon>
        <taxon>Amblyomma</taxon>
    </lineage>
</organism>
<name>A0AAQ4EE04_AMBAM</name>
<sequence>MAASSKAGTSRAQFDYGGVHLDENGEKGRRQSEQSTIVETPTFKTKTIQELMKMNFEHEKTRISADALKMLTELFRMMTVETIVRATEQAKIQCDTEVANEHLEKVLPQLVSIHLSCCTHSNITRFIHSFFVWTTRAITNITVKP</sequence>